<dbReference type="Gene3D" id="2.60.110.10">
    <property type="entry name" value="Thaumatin"/>
    <property type="match status" value="2"/>
</dbReference>
<protein>
    <recommendedName>
        <fullName evidence="5">Thaumatin-like protein</fullName>
    </recommendedName>
</protein>
<dbReference type="eggNOG" id="ENOG502QPIR">
    <property type="taxonomic scope" value="Eukaryota"/>
</dbReference>
<dbReference type="SUPFAM" id="SSF49870">
    <property type="entry name" value="Osmotin, thaumatin-like protein"/>
    <property type="match status" value="1"/>
</dbReference>
<dbReference type="InterPro" id="IPR001938">
    <property type="entry name" value="Thaumatin"/>
</dbReference>
<dbReference type="OMA" id="RICIVIG"/>
<evidence type="ECO:0000313" key="4">
    <source>
        <dbReference type="Proteomes" id="UP000006038"/>
    </source>
</evidence>
<keyword evidence="2" id="KW-0732">Signal</keyword>
<evidence type="ECO:0000256" key="2">
    <source>
        <dbReference type="SAM" id="SignalP"/>
    </source>
</evidence>
<feature type="chain" id="PRO_5003772746" description="Thaumatin-like protein" evidence="2">
    <location>
        <begin position="24"/>
        <end position="209"/>
    </location>
</feature>
<reference evidence="3" key="1">
    <citation type="journal article" date="2013" name="Nat. Commun.">
        <title>Whole-genome sequencing of Oryza brachyantha reveals mechanisms underlying Oryza genome evolution.</title>
        <authorList>
            <person name="Chen J."/>
            <person name="Huang Q."/>
            <person name="Gao D."/>
            <person name="Wang J."/>
            <person name="Lang Y."/>
            <person name="Liu T."/>
            <person name="Li B."/>
            <person name="Bai Z."/>
            <person name="Luis Goicoechea J."/>
            <person name="Liang C."/>
            <person name="Chen C."/>
            <person name="Zhang W."/>
            <person name="Sun S."/>
            <person name="Liao Y."/>
            <person name="Zhang X."/>
            <person name="Yang L."/>
            <person name="Song C."/>
            <person name="Wang M."/>
            <person name="Shi J."/>
            <person name="Liu G."/>
            <person name="Liu J."/>
            <person name="Zhou H."/>
            <person name="Zhou W."/>
            <person name="Yu Q."/>
            <person name="An N."/>
            <person name="Chen Y."/>
            <person name="Cai Q."/>
            <person name="Wang B."/>
            <person name="Liu B."/>
            <person name="Min J."/>
            <person name="Huang Y."/>
            <person name="Wu H."/>
            <person name="Li Z."/>
            <person name="Zhang Y."/>
            <person name="Yin Y."/>
            <person name="Song W."/>
            <person name="Jiang J."/>
            <person name="Jackson S.A."/>
            <person name="Wing R.A."/>
            <person name="Wang J."/>
            <person name="Chen M."/>
        </authorList>
    </citation>
    <scope>NUCLEOTIDE SEQUENCE [LARGE SCALE GENOMIC DNA]</scope>
    <source>
        <strain evidence="3">cv. IRGC 101232</strain>
    </source>
</reference>
<evidence type="ECO:0000313" key="3">
    <source>
        <dbReference type="EnsemblPlants" id="OB03G20400.1"/>
    </source>
</evidence>
<reference evidence="3" key="2">
    <citation type="submission" date="2013-04" db="UniProtKB">
        <authorList>
            <consortium name="EnsemblPlants"/>
        </authorList>
    </citation>
    <scope>IDENTIFICATION</scope>
</reference>
<dbReference type="PANTHER" id="PTHR31048">
    <property type="entry name" value="OS03G0233200 PROTEIN"/>
    <property type="match status" value="1"/>
</dbReference>
<dbReference type="STRING" id="4533.J3LLW4"/>
<evidence type="ECO:0008006" key="5">
    <source>
        <dbReference type="Google" id="ProtNLM"/>
    </source>
</evidence>
<accession>J3LLW4</accession>
<sequence>MMGIQRICVVLGMLFILVREGGAVTFTFVNRCTGTVWPGILSNAGSARMDPTGFELPPGTARAVPAPTGCGAYANPNTCRPTAYSQVFKSACPRSYSYAYDDPTSTFTCAGGRDYTITFCPVATPSLKSAGGTTTPTPTTTVPGVTTDVPPEMPRTAGGGGGGAGQGVMLGDNSWLASLATGDASSSPASRLALLAAPLALLTLQLTRL</sequence>
<dbReference type="AlphaFoldDB" id="J3LLW4"/>
<dbReference type="Proteomes" id="UP000006038">
    <property type="component" value="Chromosome 3"/>
</dbReference>
<keyword evidence="4" id="KW-1185">Reference proteome</keyword>
<dbReference type="Pfam" id="PF00314">
    <property type="entry name" value="Thaumatin"/>
    <property type="match status" value="1"/>
</dbReference>
<feature type="compositionally biased region" description="Low complexity" evidence="1">
    <location>
        <begin position="131"/>
        <end position="150"/>
    </location>
</feature>
<dbReference type="InterPro" id="IPR037176">
    <property type="entry name" value="Osmotin/thaumatin-like_sf"/>
</dbReference>
<dbReference type="HOGENOM" id="CLU_043181_3_0_1"/>
<dbReference type="EnsemblPlants" id="OB03G20400.1">
    <property type="protein sequence ID" value="OB03G20400.1"/>
    <property type="gene ID" value="OB03G20400"/>
</dbReference>
<feature type="signal peptide" evidence="2">
    <location>
        <begin position="1"/>
        <end position="23"/>
    </location>
</feature>
<evidence type="ECO:0000256" key="1">
    <source>
        <dbReference type="SAM" id="MobiDB-lite"/>
    </source>
</evidence>
<organism evidence="3">
    <name type="scientific">Oryza brachyantha</name>
    <name type="common">malo sina</name>
    <dbReference type="NCBI Taxonomy" id="4533"/>
    <lineage>
        <taxon>Eukaryota</taxon>
        <taxon>Viridiplantae</taxon>
        <taxon>Streptophyta</taxon>
        <taxon>Embryophyta</taxon>
        <taxon>Tracheophyta</taxon>
        <taxon>Spermatophyta</taxon>
        <taxon>Magnoliopsida</taxon>
        <taxon>Liliopsida</taxon>
        <taxon>Poales</taxon>
        <taxon>Poaceae</taxon>
        <taxon>BOP clade</taxon>
        <taxon>Oryzoideae</taxon>
        <taxon>Oryzeae</taxon>
        <taxon>Oryzinae</taxon>
        <taxon>Oryza</taxon>
    </lineage>
</organism>
<proteinExistence type="predicted"/>
<name>J3LLW4_ORYBR</name>
<feature type="region of interest" description="Disordered" evidence="1">
    <location>
        <begin position="129"/>
        <end position="164"/>
    </location>
</feature>
<dbReference type="Gramene" id="OB03G20400.1">
    <property type="protein sequence ID" value="OB03G20400.1"/>
    <property type="gene ID" value="OB03G20400"/>
</dbReference>
<dbReference type="PROSITE" id="PS51367">
    <property type="entry name" value="THAUMATIN_2"/>
    <property type="match status" value="1"/>
</dbReference>
<dbReference type="SMART" id="SM00205">
    <property type="entry name" value="THN"/>
    <property type="match status" value="1"/>
</dbReference>